<dbReference type="InterPro" id="IPR035999">
    <property type="entry name" value="Sec7_dom_sf"/>
</dbReference>
<dbReference type="STRING" id="102285.A0A0R3TPI8"/>
<evidence type="ECO:0000259" key="1">
    <source>
        <dbReference type="PROSITE" id="PS50190"/>
    </source>
</evidence>
<dbReference type="SUPFAM" id="SSF48425">
    <property type="entry name" value="Sec7 domain"/>
    <property type="match status" value="1"/>
</dbReference>
<dbReference type="Proteomes" id="UP000278807">
    <property type="component" value="Unassembled WGS sequence"/>
</dbReference>
<dbReference type="InterPro" id="IPR000904">
    <property type="entry name" value="Sec7_dom"/>
</dbReference>
<dbReference type="WBParaSite" id="HNAJ_0000939201-mRNA-1">
    <property type="protein sequence ID" value="HNAJ_0000939201-mRNA-1"/>
    <property type="gene ID" value="HNAJ_0000939201"/>
</dbReference>
<reference evidence="2 3" key="2">
    <citation type="submission" date="2018-11" db="EMBL/GenBank/DDBJ databases">
        <authorList>
            <consortium name="Pathogen Informatics"/>
        </authorList>
    </citation>
    <scope>NUCLEOTIDE SEQUENCE [LARGE SCALE GENOMIC DNA]</scope>
</reference>
<dbReference type="PANTHER" id="PTHR10663">
    <property type="entry name" value="GUANYL-NUCLEOTIDE EXCHANGE FACTOR"/>
    <property type="match status" value="1"/>
</dbReference>
<keyword evidence="3" id="KW-1185">Reference proteome</keyword>
<dbReference type="GO" id="GO:0032012">
    <property type="term" value="P:regulation of ARF protein signal transduction"/>
    <property type="evidence" value="ECO:0007669"/>
    <property type="project" value="InterPro"/>
</dbReference>
<evidence type="ECO:0000313" key="2">
    <source>
        <dbReference type="EMBL" id="VDO05857.1"/>
    </source>
</evidence>
<evidence type="ECO:0000313" key="3">
    <source>
        <dbReference type="Proteomes" id="UP000278807"/>
    </source>
</evidence>
<dbReference type="OrthoDB" id="2157641at2759"/>
<name>A0A0R3TPI8_RODNA</name>
<dbReference type="EMBL" id="UZAE01012595">
    <property type="protein sequence ID" value="VDO05857.1"/>
    <property type="molecule type" value="Genomic_DNA"/>
</dbReference>
<organism evidence="4">
    <name type="scientific">Rodentolepis nana</name>
    <name type="common">Dwarf tapeworm</name>
    <name type="synonym">Hymenolepis nana</name>
    <dbReference type="NCBI Taxonomy" id="102285"/>
    <lineage>
        <taxon>Eukaryota</taxon>
        <taxon>Metazoa</taxon>
        <taxon>Spiralia</taxon>
        <taxon>Lophotrochozoa</taxon>
        <taxon>Platyhelminthes</taxon>
        <taxon>Cestoda</taxon>
        <taxon>Eucestoda</taxon>
        <taxon>Cyclophyllidea</taxon>
        <taxon>Hymenolepididae</taxon>
        <taxon>Rodentolepis</taxon>
    </lineage>
</organism>
<dbReference type="GO" id="GO:0005085">
    <property type="term" value="F:guanyl-nucleotide exchange factor activity"/>
    <property type="evidence" value="ECO:0007669"/>
    <property type="project" value="InterPro"/>
</dbReference>
<reference evidence="4" key="1">
    <citation type="submission" date="2017-02" db="UniProtKB">
        <authorList>
            <consortium name="WormBaseParasite"/>
        </authorList>
    </citation>
    <scope>IDENTIFICATION</scope>
</reference>
<dbReference type="PANTHER" id="PTHR10663:SF376">
    <property type="entry name" value="PH AND SEC7 DOMAIN-CONTAINING PROTEIN"/>
    <property type="match status" value="1"/>
</dbReference>
<protein>
    <submittedName>
        <fullName evidence="4">SEC7 domain-containing protein</fullName>
    </submittedName>
</protein>
<dbReference type="InterPro" id="IPR023394">
    <property type="entry name" value="Sec7_C_sf"/>
</dbReference>
<dbReference type="AlphaFoldDB" id="A0A0R3TPI8"/>
<dbReference type="Gene3D" id="1.10.1000.11">
    <property type="entry name" value="Arf Nucleotide-binding Site Opener,domain 2"/>
    <property type="match status" value="1"/>
</dbReference>
<dbReference type="PROSITE" id="PS50190">
    <property type="entry name" value="SEC7"/>
    <property type="match status" value="1"/>
</dbReference>
<proteinExistence type="predicted"/>
<dbReference type="Pfam" id="PF01369">
    <property type="entry name" value="Sec7"/>
    <property type="match status" value="1"/>
</dbReference>
<gene>
    <name evidence="2" type="ORF">HNAJ_LOCUS9387</name>
</gene>
<feature type="domain" description="SEC7" evidence="1">
    <location>
        <begin position="25"/>
        <end position="114"/>
    </location>
</feature>
<accession>A0A0R3TPI8</accession>
<evidence type="ECO:0000313" key="4">
    <source>
        <dbReference type="WBParaSite" id="HNAJ_0000939201-mRNA-1"/>
    </source>
</evidence>
<sequence>MMVMMVVAVAEQVFPEYTCKVDSVEVLFSKETIEVGSNDFSQLVGEEFASFFDFTDQSIDAALRHFMTKFALTGESQERERILFHFSRRYVACNPSVFVSDGNTLTEILVIMVYIGQVDA</sequence>